<protein>
    <recommendedName>
        <fullName evidence="5">NodB homology domain-containing protein</fullName>
    </recommendedName>
</protein>
<feature type="chain" id="PRO_5039703210" description="NodB homology domain-containing protein" evidence="2">
    <location>
        <begin position="27"/>
        <end position="397"/>
    </location>
</feature>
<evidence type="ECO:0000313" key="4">
    <source>
        <dbReference type="Proteomes" id="UP000823882"/>
    </source>
</evidence>
<feature type="region of interest" description="Disordered" evidence="1">
    <location>
        <begin position="198"/>
        <end position="217"/>
    </location>
</feature>
<name>A0A9D2P1D7_9FIRM</name>
<evidence type="ECO:0000256" key="2">
    <source>
        <dbReference type="SAM" id="SignalP"/>
    </source>
</evidence>
<dbReference type="Proteomes" id="UP000823882">
    <property type="component" value="Unassembled WGS sequence"/>
</dbReference>
<organism evidence="3 4">
    <name type="scientific">Candidatus Intestinimonas pullistercoris</name>
    <dbReference type="NCBI Taxonomy" id="2838623"/>
    <lineage>
        <taxon>Bacteria</taxon>
        <taxon>Bacillati</taxon>
        <taxon>Bacillota</taxon>
        <taxon>Clostridia</taxon>
        <taxon>Eubacteriales</taxon>
        <taxon>Intestinimonas</taxon>
    </lineage>
</organism>
<dbReference type="EMBL" id="DWWJ01000184">
    <property type="protein sequence ID" value="HJC41827.1"/>
    <property type="molecule type" value="Genomic_DNA"/>
</dbReference>
<dbReference type="AlphaFoldDB" id="A0A9D2P1D7"/>
<accession>A0A9D2P1D7</accession>
<feature type="signal peptide" evidence="2">
    <location>
        <begin position="1"/>
        <end position="26"/>
    </location>
</feature>
<gene>
    <name evidence="3" type="ORF">H9701_09810</name>
</gene>
<evidence type="ECO:0008006" key="5">
    <source>
        <dbReference type="Google" id="ProtNLM"/>
    </source>
</evidence>
<evidence type="ECO:0000313" key="3">
    <source>
        <dbReference type="EMBL" id="HJC41827.1"/>
    </source>
</evidence>
<evidence type="ECO:0000256" key="1">
    <source>
        <dbReference type="SAM" id="MobiDB-lite"/>
    </source>
</evidence>
<reference evidence="3" key="1">
    <citation type="journal article" date="2021" name="PeerJ">
        <title>Extensive microbial diversity within the chicken gut microbiome revealed by metagenomics and culture.</title>
        <authorList>
            <person name="Gilroy R."/>
            <person name="Ravi A."/>
            <person name="Getino M."/>
            <person name="Pursley I."/>
            <person name="Horton D.L."/>
            <person name="Alikhan N.F."/>
            <person name="Baker D."/>
            <person name="Gharbi K."/>
            <person name="Hall N."/>
            <person name="Watson M."/>
            <person name="Adriaenssens E.M."/>
            <person name="Foster-Nyarko E."/>
            <person name="Jarju S."/>
            <person name="Secka A."/>
            <person name="Antonio M."/>
            <person name="Oren A."/>
            <person name="Chaudhuri R.R."/>
            <person name="La Ragione R."/>
            <person name="Hildebrand F."/>
            <person name="Pallen M.J."/>
        </authorList>
    </citation>
    <scope>NUCLEOTIDE SEQUENCE</scope>
    <source>
        <strain evidence="3">CHK186-1790</strain>
    </source>
</reference>
<reference evidence="3" key="2">
    <citation type="submission" date="2021-04" db="EMBL/GenBank/DDBJ databases">
        <authorList>
            <person name="Gilroy R."/>
        </authorList>
    </citation>
    <scope>NUCLEOTIDE SEQUENCE</scope>
    <source>
        <strain evidence="3">CHK186-1790</strain>
    </source>
</reference>
<proteinExistence type="predicted"/>
<feature type="compositionally biased region" description="Low complexity" evidence="1">
    <location>
        <begin position="199"/>
        <end position="216"/>
    </location>
</feature>
<sequence length="397" mass="43379">MRARIRLLAALLAGALVLALALQAGAASGESWDANVIFLALNDSPVPLSDSSMPINVGGTIYVPYYHFDANQNGGIQFGIYNGGQDRVRNTLTLYNSEPKNLTFDLRTGVSYDYYLDGERQDPTAIIRNGQIYVSASSTCRYFGLRYTYSNIAFGDSSYPFVRIWNSNAALSDAQFISAANTSYLIQLQNYYRAVMGQGSESPAPSESTPSTTPGAETDRRGVRVYLAIRCETSEAGEEMLDSLRVNGYGALLLFPADQVARQDDLIRRAVGEGHMIGLMTSAGSLGAAQAELEEAQDLLSHIARTSTRIVLPEDPAVASALAGEGWLCWEEGLSALPDGRSAYSLYSSLLRSLEARDTWARITLDDSGTSYDVMTRLLRTLQEDRYNVRLPVETTF</sequence>
<comment type="caution">
    <text evidence="3">The sequence shown here is derived from an EMBL/GenBank/DDBJ whole genome shotgun (WGS) entry which is preliminary data.</text>
</comment>
<keyword evidence="2" id="KW-0732">Signal</keyword>